<dbReference type="InterPro" id="IPR057666">
    <property type="entry name" value="DrpA_SLOG"/>
</dbReference>
<feature type="domain" description="DprA winged helix" evidence="3">
    <location>
        <begin position="315"/>
        <end position="369"/>
    </location>
</feature>
<dbReference type="STRING" id="76123.AS203_10140"/>
<comment type="similarity">
    <text evidence="1">Belongs to the DprA/Smf family.</text>
</comment>
<dbReference type="EMBL" id="CP013195">
    <property type="protein sequence ID" value="ALO49407.1"/>
    <property type="molecule type" value="Genomic_DNA"/>
</dbReference>
<name>A0A0S2KMZ5_9BACT</name>
<reference evidence="5" key="1">
    <citation type="submission" date="2015-11" db="EMBL/GenBank/DDBJ databases">
        <authorList>
            <person name="Holder M.E."/>
            <person name="Ajami N.J."/>
            <person name="Petrosino J.F."/>
        </authorList>
    </citation>
    <scope>NUCLEOTIDE SEQUENCE [LARGE SCALE GENOMIC DNA]</scope>
    <source>
        <strain evidence="5">F0113</strain>
    </source>
</reference>
<dbReference type="eggNOG" id="COG0758">
    <property type="taxonomic scope" value="Bacteria"/>
</dbReference>
<dbReference type="SUPFAM" id="SSF102405">
    <property type="entry name" value="MCP/YpsA-like"/>
    <property type="match status" value="1"/>
</dbReference>
<dbReference type="GO" id="GO:0009294">
    <property type="term" value="P:DNA-mediated transformation"/>
    <property type="evidence" value="ECO:0007669"/>
    <property type="project" value="InterPro"/>
</dbReference>
<dbReference type="Pfam" id="PF17782">
    <property type="entry name" value="WHD_DprA"/>
    <property type="match status" value="1"/>
</dbReference>
<dbReference type="InterPro" id="IPR036388">
    <property type="entry name" value="WH-like_DNA-bd_sf"/>
</dbReference>
<dbReference type="Gene3D" id="1.10.10.10">
    <property type="entry name" value="Winged helix-like DNA-binding domain superfamily/Winged helix DNA-binding domain"/>
    <property type="match status" value="1"/>
</dbReference>
<dbReference type="RefSeq" id="WP_025065178.1">
    <property type="nucleotide sequence ID" value="NZ_CP013195.1"/>
</dbReference>
<dbReference type="InterPro" id="IPR003488">
    <property type="entry name" value="DprA"/>
</dbReference>
<keyword evidence="5" id="KW-1185">Reference proteome</keyword>
<dbReference type="NCBIfam" id="TIGR00732">
    <property type="entry name" value="dprA"/>
    <property type="match status" value="1"/>
</dbReference>
<dbReference type="Proteomes" id="UP000056252">
    <property type="component" value="Chromosome"/>
</dbReference>
<proteinExistence type="inferred from homology"/>
<evidence type="ECO:0000256" key="1">
    <source>
        <dbReference type="ARBA" id="ARBA00006525"/>
    </source>
</evidence>
<sequence>MDSQEILNTIALTRINYFNLVGLLELYRRCGSATAVIEHRREIRDILPDASPRLTEAFRDISEPMRRAEAEYRYDIDHGIAPLCMTDERYPQRLRECADAPLVLFYKGTADLNQAHIINIVGTRHCTRYGQDLIRRFVSELRQCCPHVLIVSGLAYGIDICAHRNALQCGFETVAVLAHGLDYLYPPRHKPTADAMLQQGGLLTEFLTGTNADKVNFVRRNRIVAGLSDACLLVESAAHGGGLITARLARDYNRDVFAFPGSVGLPYSEGCNNLIRDNAAGLITGASDFVKAMGWEDERQLRTAQQQGIARQLFPDLTADEQLVVTQLQRTNDLQINILTVRSGLPVSRLTALLFSLEMKGVVKTLAGGVYHLLV</sequence>
<dbReference type="AlphaFoldDB" id="A0A0S2KMZ5"/>
<evidence type="ECO:0000313" key="5">
    <source>
        <dbReference type="Proteomes" id="UP000056252"/>
    </source>
</evidence>
<organism evidence="4 5">
    <name type="scientific">Hoylesella enoeca</name>
    <dbReference type="NCBI Taxonomy" id="76123"/>
    <lineage>
        <taxon>Bacteria</taxon>
        <taxon>Pseudomonadati</taxon>
        <taxon>Bacteroidota</taxon>
        <taxon>Bacteroidia</taxon>
        <taxon>Bacteroidales</taxon>
        <taxon>Prevotellaceae</taxon>
        <taxon>Hoylesella</taxon>
    </lineage>
</organism>
<accession>A0A0S2KMZ5</accession>
<dbReference type="Pfam" id="PF02481">
    <property type="entry name" value="DNA_processg_A"/>
    <property type="match status" value="1"/>
</dbReference>
<dbReference type="OrthoDB" id="9785707at2"/>
<gene>
    <name evidence="4" type="ORF">AS203_10140</name>
</gene>
<protein>
    <submittedName>
        <fullName evidence="4">DNA processing protein DprA</fullName>
    </submittedName>
</protein>
<dbReference type="InterPro" id="IPR041614">
    <property type="entry name" value="DprA_WH"/>
</dbReference>
<dbReference type="KEGG" id="peo:AS203_10140"/>
<evidence type="ECO:0000313" key="4">
    <source>
        <dbReference type="EMBL" id="ALO49407.1"/>
    </source>
</evidence>
<evidence type="ECO:0000259" key="3">
    <source>
        <dbReference type="Pfam" id="PF17782"/>
    </source>
</evidence>
<dbReference type="PANTHER" id="PTHR43022:SF1">
    <property type="entry name" value="PROTEIN SMF"/>
    <property type="match status" value="1"/>
</dbReference>
<feature type="domain" description="Smf/DprA SLOG" evidence="2">
    <location>
        <begin position="83"/>
        <end position="293"/>
    </location>
</feature>
<evidence type="ECO:0000259" key="2">
    <source>
        <dbReference type="Pfam" id="PF02481"/>
    </source>
</evidence>
<dbReference type="Gene3D" id="3.40.50.450">
    <property type="match status" value="1"/>
</dbReference>
<dbReference type="PANTHER" id="PTHR43022">
    <property type="entry name" value="PROTEIN SMF"/>
    <property type="match status" value="1"/>
</dbReference>